<dbReference type="Ensembl" id="ENSCCRT00010118995.1">
    <property type="protein sequence ID" value="ENSCCRP00010107000.1"/>
    <property type="gene ID" value="ENSCCRG00010046937.1"/>
</dbReference>
<dbReference type="GO" id="GO:0051880">
    <property type="term" value="F:G-quadruplex DNA binding"/>
    <property type="evidence" value="ECO:0007669"/>
    <property type="project" value="TreeGrafter"/>
</dbReference>
<dbReference type="PANTHER" id="PTHR18867:SF12">
    <property type="entry name" value="DNA REPAIR PROTEIN RAD50"/>
    <property type="match status" value="1"/>
</dbReference>
<evidence type="ECO:0000313" key="6">
    <source>
        <dbReference type="Proteomes" id="UP000694427"/>
    </source>
</evidence>
<keyword evidence="6" id="KW-1185">Reference proteome</keyword>
<dbReference type="PANTHER" id="PTHR18867">
    <property type="entry name" value="RAD50"/>
    <property type="match status" value="1"/>
</dbReference>
<keyword evidence="4" id="KW-0234">DNA repair</keyword>
<dbReference type="GO" id="GO:0016887">
    <property type="term" value="F:ATP hydrolysis activity"/>
    <property type="evidence" value="ECO:0007669"/>
    <property type="project" value="InterPro"/>
</dbReference>
<accession>A0A8C1F559</accession>
<evidence type="ECO:0000256" key="3">
    <source>
        <dbReference type="ARBA" id="ARBA00023054"/>
    </source>
</evidence>
<dbReference type="Gene3D" id="3.40.50.300">
    <property type="entry name" value="P-loop containing nucleotide triphosphate hydrolases"/>
    <property type="match status" value="1"/>
</dbReference>
<keyword evidence="3" id="KW-0175">Coiled coil</keyword>
<dbReference type="GO" id="GO:0000722">
    <property type="term" value="P:telomere maintenance via recombination"/>
    <property type="evidence" value="ECO:0007669"/>
    <property type="project" value="TreeGrafter"/>
</dbReference>
<reference evidence="5" key="1">
    <citation type="submission" date="2025-08" db="UniProtKB">
        <authorList>
            <consortium name="Ensembl"/>
        </authorList>
    </citation>
    <scope>IDENTIFICATION</scope>
</reference>
<dbReference type="FunFam" id="3.40.50.300:FF:001065">
    <property type="entry name" value="DNA repair protein RAD50 isoform X1"/>
    <property type="match status" value="1"/>
</dbReference>
<dbReference type="GO" id="GO:0006302">
    <property type="term" value="P:double-strand break repair"/>
    <property type="evidence" value="ECO:0007669"/>
    <property type="project" value="TreeGrafter"/>
</dbReference>
<dbReference type="GO" id="GO:0003691">
    <property type="term" value="F:double-stranded telomeric DNA binding"/>
    <property type="evidence" value="ECO:0007669"/>
    <property type="project" value="TreeGrafter"/>
</dbReference>
<dbReference type="Proteomes" id="UP000694427">
    <property type="component" value="Unplaced"/>
</dbReference>
<dbReference type="InterPro" id="IPR027417">
    <property type="entry name" value="P-loop_NTPase"/>
</dbReference>
<proteinExistence type="predicted"/>
<dbReference type="NCBIfam" id="TIGR00606">
    <property type="entry name" value="rad50"/>
    <property type="match status" value="1"/>
</dbReference>
<organism evidence="5 6">
    <name type="scientific">Cyprinus carpio</name>
    <name type="common">Common carp</name>
    <dbReference type="NCBI Taxonomy" id="7962"/>
    <lineage>
        <taxon>Eukaryota</taxon>
        <taxon>Metazoa</taxon>
        <taxon>Chordata</taxon>
        <taxon>Craniata</taxon>
        <taxon>Vertebrata</taxon>
        <taxon>Euteleostomi</taxon>
        <taxon>Actinopterygii</taxon>
        <taxon>Neopterygii</taxon>
        <taxon>Teleostei</taxon>
        <taxon>Ostariophysi</taxon>
        <taxon>Cypriniformes</taxon>
        <taxon>Cyprinidae</taxon>
        <taxon>Cyprininae</taxon>
        <taxon>Cyprinus</taxon>
    </lineage>
</organism>
<evidence type="ECO:0000256" key="1">
    <source>
        <dbReference type="ARBA" id="ARBA00022763"/>
    </source>
</evidence>
<dbReference type="AlphaFoldDB" id="A0A8C1F559"/>
<name>A0A8C1F559_CYPCA</name>
<evidence type="ECO:0000313" key="5">
    <source>
        <dbReference type="Ensembl" id="ENSCCRP00010107000.1"/>
    </source>
</evidence>
<evidence type="ECO:0000256" key="4">
    <source>
        <dbReference type="ARBA" id="ARBA00023204"/>
    </source>
</evidence>
<dbReference type="GO" id="GO:0070192">
    <property type="term" value="P:chromosome organization involved in meiotic cell cycle"/>
    <property type="evidence" value="ECO:0007669"/>
    <property type="project" value="TreeGrafter"/>
</dbReference>
<dbReference type="InterPro" id="IPR004584">
    <property type="entry name" value="Rad50_eukaryotes"/>
</dbReference>
<reference evidence="5" key="2">
    <citation type="submission" date="2025-09" db="UniProtKB">
        <authorList>
            <consortium name="Ensembl"/>
        </authorList>
    </citation>
    <scope>IDENTIFICATION</scope>
</reference>
<protein>
    <submittedName>
        <fullName evidence="5">RAD50 homolog, double strand break repair protein</fullName>
    </submittedName>
</protein>
<dbReference type="GO" id="GO:0030870">
    <property type="term" value="C:Mre11 complex"/>
    <property type="evidence" value="ECO:0007669"/>
    <property type="project" value="InterPro"/>
</dbReference>
<evidence type="ECO:0000256" key="2">
    <source>
        <dbReference type="ARBA" id="ARBA00022801"/>
    </source>
</evidence>
<dbReference type="GO" id="GO:0043047">
    <property type="term" value="F:single-stranded telomeric DNA binding"/>
    <property type="evidence" value="ECO:0007669"/>
    <property type="project" value="TreeGrafter"/>
</dbReference>
<sequence length="571" mass="67399">PVTLLPLHTFSIAELQEKELPELRNKLQRVNRDIEKLKGDTEEQETLLGTLMSEEDTAKACLQDISLMDRFQLDLKDVERKIAQHAARLQGVDLSRTMQQVSQEKQETQHRLDTTCSKIELKRKLIQDQQEQIQAFRSSVNEIRGEKLQISSNMQKRQQLEEQCVEFSTEIQTLHRDIRDAKEQVSPLAATLEKLQQEKQDLINGIKEKVKNVTLLEREITKYIEEGKDSYKEQKETELQEVDKQLHEAEKQREKINKDIGNIRQDIDTQKVQERWLQDNLTLRKRMEELKEVSRKREDLVKEMGNMQVLQLRKYEIKLERKLEDLKKNRSVALGRQKGYEDEILRFRKELSEDQYCRAEDLYRDQMIVMRTTELANKDLDIYYKALDQTIMKFHSMKMEEINKIIRDLWRSTYRGQDIEYVEIRSDVDENTSAGLKRRTYNYRVVMVKGDTALDMRGRCSAGQKVLASLIIRLALAETFCLNCGILALDEPTTNLDRENIESLAHALVEIIKSRSRQRNFQLLVITHDEDFVELLGRSNYVEHFYRIRKNQDQCSEITKCNINTLNSYLH</sequence>
<dbReference type="GO" id="GO:0007004">
    <property type="term" value="P:telomere maintenance via telomerase"/>
    <property type="evidence" value="ECO:0007669"/>
    <property type="project" value="TreeGrafter"/>
</dbReference>
<keyword evidence="2" id="KW-0378">Hydrolase</keyword>
<dbReference type="Pfam" id="PF13558">
    <property type="entry name" value="SbcC_Walker_B"/>
    <property type="match status" value="1"/>
</dbReference>
<dbReference type="SUPFAM" id="SSF52540">
    <property type="entry name" value="P-loop containing nucleoside triphosphate hydrolases"/>
    <property type="match status" value="1"/>
</dbReference>
<dbReference type="GO" id="GO:0000794">
    <property type="term" value="C:condensed nuclear chromosome"/>
    <property type="evidence" value="ECO:0007669"/>
    <property type="project" value="TreeGrafter"/>
</dbReference>
<keyword evidence="1" id="KW-0227">DNA damage</keyword>